<dbReference type="PANTHER" id="PTHR35103:SF2">
    <property type="match status" value="1"/>
</dbReference>
<dbReference type="Proteomes" id="UP000222542">
    <property type="component" value="Unassembled WGS sequence"/>
</dbReference>
<comment type="caution">
    <text evidence="2">The sequence shown here is derived from an EMBL/GenBank/DDBJ whole genome shotgun (WGS) entry which is preliminary data.</text>
</comment>
<evidence type="ECO:0000313" key="3">
    <source>
        <dbReference type="Proteomes" id="UP000222542"/>
    </source>
</evidence>
<proteinExistence type="predicted"/>
<dbReference type="OrthoDB" id="1723663at2759"/>
<name>A0A1U8EEH0_CAPAN</name>
<reference evidence="2 3" key="1">
    <citation type="journal article" date="2014" name="Nat. Genet.">
        <title>Genome sequence of the hot pepper provides insights into the evolution of pungency in Capsicum species.</title>
        <authorList>
            <person name="Kim S."/>
            <person name="Park M."/>
            <person name="Yeom S.I."/>
            <person name="Kim Y.M."/>
            <person name="Lee J.M."/>
            <person name="Lee H.A."/>
            <person name="Seo E."/>
            <person name="Choi J."/>
            <person name="Cheong K."/>
            <person name="Kim K.T."/>
            <person name="Jung K."/>
            <person name="Lee G.W."/>
            <person name="Oh S.K."/>
            <person name="Bae C."/>
            <person name="Kim S.B."/>
            <person name="Lee H.Y."/>
            <person name="Kim S.Y."/>
            <person name="Kim M.S."/>
            <person name="Kang B.C."/>
            <person name="Jo Y.D."/>
            <person name="Yang H.B."/>
            <person name="Jeong H.J."/>
            <person name="Kang W.H."/>
            <person name="Kwon J.K."/>
            <person name="Shin C."/>
            <person name="Lim J.Y."/>
            <person name="Park J.H."/>
            <person name="Huh J.H."/>
            <person name="Kim J.S."/>
            <person name="Kim B.D."/>
            <person name="Cohen O."/>
            <person name="Paran I."/>
            <person name="Suh M.C."/>
            <person name="Lee S.B."/>
            <person name="Kim Y.K."/>
            <person name="Shin Y."/>
            <person name="Noh S.J."/>
            <person name="Park J."/>
            <person name="Seo Y.S."/>
            <person name="Kwon S.Y."/>
            <person name="Kim H.A."/>
            <person name="Park J.M."/>
            <person name="Kim H.J."/>
            <person name="Choi S.B."/>
            <person name="Bosland P.W."/>
            <person name="Reeves G."/>
            <person name="Jo S.H."/>
            <person name="Lee B.W."/>
            <person name="Cho H.T."/>
            <person name="Choi H.S."/>
            <person name="Lee M.S."/>
            <person name="Yu Y."/>
            <person name="Do Choi Y."/>
            <person name="Park B.S."/>
            <person name="van Deynze A."/>
            <person name="Ashrafi H."/>
            <person name="Hill T."/>
            <person name="Kim W.T."/>
            <person name="Pai H.S."/>
            <person name="Ahn H.K."/>
            <person name="Yeam I."/>
            <person name="Giovannoni J.J."/>
            <person name="Rose J.K."/>
            <person name="Sorensen I."/>
            <person name="Lee S.J."/>
            <person name="Kim R.W."/>
            <person name="Choi I.Y."/>
            <person name="Choi B.S."/>
            <person name="Lim J.S."/>
            <person name="Lee Y.H."/>
            <person name="Choi D."/>
        </authorList>
    </citation>
    <scope>NUCLEOTIDE SEQUENCE [LARGE SCALE GENOMIC DNA]</scope>
    <source>
        <strain evidence="3">cv. CM334</strain>
    </source>
</reference>
<sequence length="372" mass="41539">MVVALGPGKFYGSSLPRPRFYENPNGERVDPPVSVMDPLMSWAEEAHWSMGGLSFKRLRLQGRIEGNIKKLRSEKEKIEKKAKKSAPKGTVTSLNLERKMRLIDEPDDYENEEIEVVEKLGKRGSKKMKKSAPKGSTASLNLKRKAQLVDESDDDENEDVEVLEKLGRRGSKNTKKELSRKGLNVSSSLSPSDATVAMNLKRKMQLVDESDDEESEEIEVAEKLDKRGSKRMKKNLKRKVQLFDEAEGDKIEKETTTKKKLLPKGLNVSLSLSHSDATVNESDDENEEMGVVGRVEKRGAVRKLYDDFDSVVAEESGRKTRSGKNREAAAAVVAVEKKVEKAKTKGGRLKKGVKSGDDKVRTSPRLMKKGLP</sequence>
<feature type="compositionally biased region" description="Basic residues" evidence="1">
    <location>
        <begin position="122"/>
        <end position="132"/>
    </location>
</feature>
<reference evidence="2 3" key="2">
    <citation type="journal article" date="2017" name="Genome Biol.">
        <title>New reference genome sequences of hot pepper reveal the massive evolution of plant disease-resistance genes by retroduplication.</title>
        <authorList>
            <person name="Kim S."/>
            <person name="Park J."/>
            <person name="Yeom S.I."/>
            <person name="Kim Y.M."/>
            <person name="Seo E."/>
            <person name="Kim K.T."/>
            <person name="Kim M.S."/>
            <person name="Lee J.M."/>
            <person name="Cheong K."/>
            <person name="Shin H.S."/>
            <person name="Kim S.B."/>
            <person name="Han K."/>
            <person name="Lee J."/>
            <person name="Park M."/>
            <person name="Lee H.A."/>
            <person name="Lee H.Y."/>
            <person name="Lee Y."/>
            <person name="Oh S."/>
            <person name="Lee J.H."/>
            <person name="Choi E."/>
            <person name="Choi E."/>
            <person name="Lee S.E."/>
            <person name="Jeon J."/>
            <person name="Kim H."/>
            <person name="Choi G."/>
            <person name="Song H."/>
            <person name="Lee J."/>
            <person name="Lee S.C."/>
            <person name="Kwon J.K."/>
            <person name="Lee H.Y."/>
            <person name="Koo N."/>
            <person name="Hong Y."/>
            <person name="Kim R.W."/>
            <person name="Kang W.H."/>
            <person name="Huh J.H."/>
            <person name="Kang B.C."/>
            <person name="Yang T.J."/>
            <person name="Lee Y.H."/>
            <person name="Bennetzen J.L."/>
            <person name="Choi D."/>
        </authorList>
    </citation>
    <scope>NUCLEOTIDE SEQUENCE [LARGE SCALE GENOMIC DNA]</scope>
    <source>
        <strain evidence="3">cv. CM334</strain>
    </source>
</reference>
<protein>
    <submittedName>
        <fullName evidence="2">Uncharacterized protein</fullName>
    </submittedName>
</protein>
<dbReference type="STRING" id="4072.A0A1U8EEH0"/>
<organism evidence="2 3">
    <name type="scientific">Capsicum annuum</name>
    <name type="common">Capsicum pepper</name>
    <dbReference type="NCBI Taxonomy" id="4072"/>
    <lineage>
        <taxon>Eukaryota</taxon>
        <taxon>Viridiplantae</taxon>
        <taxon>Streptophyta</taxon>
        <taxon>Embryophyta</taxon>
        <taxon>Tracheophyta</taxon>
        <taxon>Spermatophyta</taxon>
        <taxon>Magnoliopsida</taxon>
        <taxon>eudicotyledons</taxon>
        <taxon>Gunneridae</taxon>
        <taxon>Pentapetalae</taxon>
        <taxon>asterids</taxon>
        <taxon>lamiids</taxon>
        <taxon>Solanales</taxon>
        <taxon>Solanaceae</taxon>
        <taxon>Solanoideae</taxon>
        <taxon>Capsiceae</taxon>
        <taxon>Capsicum</taxon>
    </lineage>
</organism>
<feature type="compositionally biased region" description="Acidic residues" evidence="1">
    <location>
        <begin position="150"/>
        <end position="161"/>
    </location>
</feature>
<accession>A0A1U8EEH0</accession>
<feature type="region of interest" description="Disordered" evidence="1">
    <location>
        <begin position="340"/>
        <end position="372"/>
    </location>
</feature>
<gene>
    <name evidence="2" type="ORF">T459_24884</name>
</gene>
<dbReference type="EMBL" id="AYRZ02000010">
    <property type="protein sequence ID" value="PHT69780.1"/>
    <property type="molecule type" value="Genomic_DNA"/>
</dbReference>
<dbReference type="Gramene" id="PHT69780">
    <property type="protein sequence ID" value="PHT69780"/>
    <property type="gene ID" value="T459_24884"/>
</dbReference>
<evidence type="ECO:0000256" key="1">
    <source>
        <dbReference type="SAM" id="MobiDB-lite"/>
    </source>
</evidence>
<evidence type="ECO:0000313" key="2">
    <source>
        <dbReference type="EMBL" id="PHT69780.1"/>
    </source>
</evidence>
<feature type="compositionally biased region" description="Basic residues" evidence="1">
    <location>
        <begin position="344"/>
        <end position="353"/>
    </location>
</feature>
<feature type="compositionally biased region" description="Polar residues" evidence="1">
    <location>
        <begin position="184"/>
        <end position="193"/>
    </location>
</feature>
<feature type="region of interest" description="Disordered" evidence="1">
    <location>
        <begin position="121"/>
        <end position="193"/>
    </location>
</feature>
<keyword evidence="3" id="KW-1185">Reference proteome</keyword>
<dbReference type="PANTHER" id="PTHR35103">
    <property type="entry name" value="OS06G0115700 PROTEIN"/>
    <property type="match status" value="1"/>
</dbReference>
<dbReference type="KEGG" id="cann:107845677"/>
<dbReference type="AlphaFoldDB" id="A0A1U8EEH0"/>